<protein>
    <submittedName>
        <fullName evidence="1">Uncharacterized protein</fullName>
    </submittedName>
</protein>
<reference evidence="1" key="1">
    <citation type="journal article" date="2023" name="Mol. Biol. Evol.">
        <title>Third-Generation Sequencing Reveals the Adaptive Role of the Epigenome in Three Deep-Sea Polychaetes.</title>
        <authorList>
            <person name="Perez M."/>
            <person name="Aroh O."/>
            <person name="Sun Y."/>
            <person name="Lan Y."/>
            <person name="Juniper S.K."/>
            <person name="Young C.R."/>
            <person name="Angers B."/>
            <person name="Qian P.Y."/>
        </authorList>
    </citation>
    <scope>NUCLEOTIDE SEQUENCE</scope>
    <source>
        <strain evidence="1">P08H-3</strain>
    </source>
</reference>
<evidence type="ECO:0000313" key="1">
    <source>
        <dbReference type="EMBL" id="KAK2151760.1"/>
    </source>
</evidence>
<accession>A0AAD9JG20</accession>
<proteinExistence type="predicted"/>
<keyword evidence="2" id="KW-1185">Reference proteome</keyword>
<dbReference type="EMBL" id="JAODUP010000352">
    <property type="protein sequence ID" value="KAK2151760.1"/>
    <property type="molecule type" value="Genomic_DNA"/>
</dbReference>
<dbReference type="AlphaFoldDB" id="A0AAD9JG20"/>
<dbReference type="Proteomes" id="UP001208570">
    <property type="component" value="Unassembled WGS sequence"/>
</dbReference>
<comment type="caution">
    <text evidence="1">The sequence shown here is derived from an EMBL/GenBank/DDBJ whole genome shotgun (WGS) entry which is preliminary data.</text>
</comment>
<organism evidence="1 2">
    <name type="scientific">Paralvinella palmiformis</name>
    <dbReference type="NCBI Taxonomy" id="53620"/>
    <lineage>
        <taxon>Eukaryota</taxon>
        <taxon>Metazoa</taxon>
        <taxon>Spiralia</taxon>
        <taxon>Lophotrochozoa</taxon>
        <taxon>Annelida</taxon>
        <taxon>Polychaeta</taxon>
        <taxon>Sedentaria</taxon>
        <taxon>Canalipalpata</taxon>
        <taxon>Terebellida</taxon>
        <taxon>Terebelliformia</taxon>
        <taxon>Alvinellidae</taxon>
        <taxon>Paralvinella</taxon>
    </lineage>
</organism>
<gene>
    <name evidence="1" type="ORF">LSH36_352g00031</name>
</gene>
<name>A0AAD9JG20_9ANNE</name>
<sequence length="145" mass="16363">MINFTGRRMFRTIITSGISWNSCLSLSKNSLQALVKSTNCVQKYVHTSAAACVLEKDSKSKKDAVRQSERRKLVSFEDKALDSSAVDPDLYFPTQNTPDMLINGVRFVDLPIIHMSCTPNNTIMQLTDSTVTEFVVFINFFMSCY</sequence>
<evidence type="ECO:0000313" key="2">
    <source>
        <dbReference type="Proteomes" id="UP001208570"/>
    </source>
</evidence>